<dbReference type="OrthoDB" id="3183195at2"/>
<evidence type="ECO:0000313" key="6">
    <source>
        <dbReference type="EMBL" id="RDB63086.1"/>
    </source>
</evidence>
<evidence type="ECO:0000256" key="4">
    <source>
        <dbReference type="ARBA" id="ARBA00023163"/>
    </source>
</evidence>
<comment type="similarity">
    <text evidence="1">Belongs to the LysR transcriptional regulatory family.</text>
</comment>
<dbReference type="PRINTS" id="PR00039">
    <property type="entry name" value="HTHLYSR"/>
</dbReference>
<dbReference type="PANTHER" id="PTHR30126:SF39">
    <property type="entry name" value="HTH-TYPE TRANSCRIPTIONAL REGULATOR CYSL"/>
    <property type="match status" value="1"/>
</dbReference>
<reference evidence="9" key="2">
    <citation type="submission" date="2018-05" db="EMBL/GenBank/DDBJ databases">
        <title>Genome Sequencing of selected type strains of the family Eggerthellaceae.</title>
        <authorList>
            <person name="Danylec N."/>
            <person name="Stoll D.A."/>
            <person name="Doetsch A."/>
            <person name="Huch M."/>
        </authorList>
    </citation>
    <scope>NUCLEOTIDE SEQUENCE [LARGE SCALE GENOMIC DNA]</scope>
    <source>
        <strain evidence="9">DSM 16107</strain>
    </source>
</reference>
<dbReference type="SUPFAM" id="SSF46785">
    <property type="entry name" value="Winged helix' DNA-binding domain"/>
    <property type="match status" value="1"/>
</dbReference>
<gene>
    <name evidence="6" type="ORF">C1876_16910</name>
    <name evidence="7" type="ORF">DMP09_05325</name>
</gene>
<name>A0A3N0IZE5_9ACTN</name>
<dbReference type="PROSITE" id="PS50931">
    <property type="entry name" value="HTH_LYSR"/>
    <property type="match status" value="1"/>
</dbReference>
<sequence length="199" mass="21071">METAYLHEYRCVAECGSFTAAARELHLTQSTLSKHVAALEREFGADLFVRDRSGLKLTAAGEALYAQAGQLEHVLRQTRGLVHAAAAGAAGEGRGERGGRADGAGLAGAASAAGTSVRRAASCDAVLRCKCRMAAERYGLDRQETGALVLYLEERGLKAIQDELGLSRDNVADVLGRVYRKLGVSGKQEALDIVHSVSE</sequence>
<reference evidence="6 8" key="1">
    <citation type="journal article" date="2018" name="Elife">
        <title>Discovery and characterization of a prevalent human gut bacterial enzyme sufficient for the inactivation of a family of plant toxins.</title>
        <authorList>
            <person name="Koppel N."/>
            <person name="Bisanz J.E."/>
            <person name="Pandelia M.E."/>
            <person name="Turnbaugh P.J."/>
            <person name="Balskus E.P."/>
        </authorList>
    </citation>
    <scope>NUCLEOTIDE SEQUENCE [LARGE SCALE GENOMIC DNA]</scope>
    <source>
        <strain evidence="6 8">DSM 16107</strain>
    </source>
</reference>
<dbReference type="EMBL" id="PPTT01000050">
    <property type="protein sequence ID" value="RDB63086.1"/>
    <property type="molecule type" value="Genomic_DNA"/>
</dbReference>
<dbReference type="Proteomes" id="UP000270112">
    <property type="component" value="Unassembled WGS sequence"/>
</dbReference>
<keyword evidence="3" id="KW-0238">DNA-binding</keyword>
<dbReference type="RefSeq" id="WP_114547889.1">
    <property type="nucleotide sequence ID" value="NZ_PPTT01000050.1"/>
</dbReference>
<dbReference type="GO" id="GO:0003700">
    <property type="term" value="F:DNA-binding transcription factor activity"/>
    <property type="evidence" value="ECO:0007669"/>
    <property type="project" value="InterPro"/>
</dbReference>
<feature type="domain" description="HTH lysR-type" evidence="5">
    <location>
        <begin position="1"/>
        <end position="58"/>
    </location>
</feature>
<organism evidence="7 9">
    <name type="scientific">Eggerthella sinensis</name>
    <dbReference type="NCBI Taxonomy" id="242230"/>
    <lineage>
        <taxon>Bacteria</taxon>
        <taxon>Bacillati</taxon>
        <taxon>Actinomycetota</taxon>
        <taxon>Coriobacteriia</taxon>
        <taxon>Eggerthellales</taxon>
        <taxon>Eggerthellaceae</taxon>
        <taxon>Eggerthella</taxon>
    </lineage>
</organism>
<evidence type="ECO:0000313" key="7">
    <source>
        <dbReference type="EMBL" id="RNM42354.1"/>
    </source>
</evidence>
<evidence type="ECO:0000256" key="3">
    <source>
        <dbReference type="ARBA" id="ARBA00023125"/>
    </source>
</evidence>
<dbReference type="Gene3D" id="1.10.10.10">
    <property type="entry name" value="Winged helix-like DNA-binding domain superfamily/Winged helix DNA-binding domain"/>
    <property type="match status" value="2"/>
</dbReference>
<comment type="caution">
    <text evidence="7">The sequence shown here is derived from an EMBL/GenBank/DDBJ whole genome shotgun (WGS) entry which is preliminary data.</text>
</comment>
<dbReference type="FunFam" id="1.10.10.10:FF:000001">
    <property type="entry name" value="LysR family transcriptional regulator"/>
    <property type="match status" value="1"/>
</dbReference>
<dbReference type="Pfam" id="PF00126">
    <property type="entry name" value="HTH_1"/>
    <property type="match status" value="1"/>
</dbReference>
<dbReference type="InterPro" id="IPR000847">
    <property type="entry name" value="LysR_HTH_N"/>
</dbReference>
<dbReference type="SUPFAM" id="SSF46894">
    <property type="entry name" value="C-terminal effector domain of the bipartite response regulators"/>
    <property type="match status" value="1"/>
</dbReference>
<keyword evidence="4" id="KW-0804">Transcription</keyword>
<reference evidence="7" key="3">
    <citation type="journal article" date="2019" name="Microbiol. Resour. Announc.">
        <title>Draft Genome Sequences of Type Strains of Gordonibacter faecihominis, Paraeggerthella hongkongensis, Parvibacter caecicola,Slackia equolifaciens, Slackia faecicanis, and Slackia isoflavoniconvertens.</title>
        <authorList>
            <person name="Danylec N."/>
            <person name="Stoll D.A."/>
            <person name="Dotsch A."/>
            <person name="Huch M."/>
        </authorList>
    </citation>
    <scope>NUCLEOTIDE SEQUENCE</scope>
    <source>
        <strain evidence="7">DSM 16107</strain>
    </source>
</reference>
<dbReference type="InterPro" id="IPR036388">
    <property type="entry name" value="WH-like_DNA-bd_sf"/>
</dbReference>
<dbReference type="EMBL" id="QICC01000014">
    <property type="protein sequence ID" value="RNM42354.1"/>
    <property type="molecule type" value="Genomic_DNA"/>
</dbReference>
<dbReference type="PANTHER" id="PTHR30126">
    <property type="entry name" value="HTH-TYPE TRANSCRIPTIONAL REGULATOR"/>
    <property type="match status" value="1"/>
</dbReference>
<evidence type="ECO:0000256" key="2">
    <source>
        <dbReference type="ARBA" id="ARBA00023015"/>
    </source>
</evidence>
<evidence type="ECO:0000313" key="8">
    <source>
        <dbReference type="Proteomes" id="UP000253817"/>
    </source>
</evidence>
<protein>
    <submittedName>
        <fullName evidence="7">LysR family transcriptional regulator</fullName>
    </submittedName>
</protein>
<dbReference type="GO" id="GO:0000976">
    <property type="term" value="F:transcription cis-regulatory region binding"/>
    <property type="evidence" value="ECO:0007669"/>
    <property type="project" value="TreeGrafter"/>
</dbReference>
<keyword evidence="2" id="KW-0805">Transcription regulation</keyword>
<evidence type="ECO:0000256" key="1">
    <source>
        <dbReference type="ARBA" id="ARBA00009437"/>
    </source>
</evidence>
<keyword evidence="8" id="KW-1185">Reference proteome</keyword>
<accession>A0A3N0IZE5</accession>
<dbReference type="AlphaFoldDB" id="A0A3N0IZE5"/>
<dbReference type="InterPro" id="IPR016032">
    <property type="entry name" value="Sig_transdc_resp-reg_C-effctor"/>
</dbReference>
<dbReference type="Proteomes" id="UP000253817">
    <property type="component" value="Unassembled WGS sequence"/>
</dbReference>
<evidence type="ECO:0000313" key="9">
    <source>
        <dbReference type="Proteomes" id="UP000270112"/>
    </source>
</evidence>
<proteinExistence type="inferred from homology"/>
<dbReference type="InterPro" id="IPR036390">
    <property type="entry name" value="WH_DNA-bd_sf"/>
</dbReference>
<evidence type="ECO:0000259" key="5">
    <source>
        <dbReference type="PROSITE" id="PS50931"/>
    </source>
</evidence>